<proteinExistence type="predicted"/>
<dbReference type="InterPro" id="IPR036250">
    <property type="entry name" value="AcylCo_DH-like_C"/>
</dbReference>
<dbReference type="EMBL" id="JAGTJQ010000011">
    <property type="protein sequence ID" value="KAH7018114.1"/>
    <property type="molecule type" value="Genomic_DNA"/>
</dbReference>
<dbReference type="Gene3D" id="1.20.140.10">
    <property type="entry name" value="Butyryl-CoA Dehydrogenase, subunit A, domain 3"/>
    <property type="match status" value="1"/>
</dbReference>
<evidence type="ECO:0000259" key="2">
    <source>
        <dbReference type="Pfam" id="PF00441"/>
    </source>
</evidence>
<dbReference type="AlphaFoldDB" id="A0A9P8XU12"/>
<dbReference type="GeneID" id="70185002"/>
<accession>A0A9P8XU12</accession>
<dbReference type="InterPro" id="IPR009075">
    <property type="entry name" value="AcylCo_DH/oxidase_C"/>
</dbReference>
<evidence type="ECO:0000313" key="3">
    <source>
        <dbReference type="EMBL" id="KAH7018114.1"/>
    </source>
</evidence>
<dbReference type="Proteomes" id="UP000756346">
    <property type="component" value="Unassembled WGS sequence"/>
</dbReference>
<reference evidence="3" key="1">
    <citation type="journal article" date="2021" name="Nat. Commun.">
        <title>Genetic determinants of endophytism in the Arabidopsis root mycobiome.</title>
        <authorList>
            <person name="Mesny F."/>
            <person name="Miyauchi S."/>
            <person name="Thiergart T."/>
            <person name="Pickel B."/>
            <person name="Atanasova L."/>
            <person name="Karlsson M."/>
            <person name="Huettel B."/>
            <person name="Barry K.W."/>
            <person name="Haridas S."/>
            <person name="Chen C."/>
            <person name="Bauer D."/>
            <person name="Andreopoulos W."/>
            <person name="Pangilinan J."/>
            <person name="LaButti K."/>
            <person name="Riley R."/>
            <person name="Lipzen A."/>
            <person name="Clum A."/>
            <person name="Drula E."/>
            <person name="Henrissat B."/>
            <person name="Kohler A."/>
            <person name="Grigoriev I.V."/>
            <person name="Martin F.M."/>
            <person name="Hacquard S."/>
        </authorList>
    </citation>
    <scope>NUCLEOTIDE SEQUENCE</scope>
    <source>
        <strain evidence="3">MPI-CAGE-CH-0230</strain>
    </source>
</reference>
<dbReference type="OrthoDB" id="10254877at2759"/>
<protein>
    <recommendedName>
        <fullName evidence="2">Acyl-CoA dehydrogenase/oxidase C-terminal domain-containing protein</fullName>
    </recommendedName>
</protein>
<organism evidence="3 4">
    <name type="scientific">Microdochium trichocladiopsis</name>
    <dbReference type="NCBI Taxonomy" id="1682393"/>
    <lineage>
        <taxon>Eukaryota</taxon>
        <taxon>Fungi</taxon>
        <taxon>Dikarya</taxon>
        <taxon>Ascomycota</taxon>
        <taxon>Pezizomycotina</taxon>
        <taxon>Sordariomycetes</taxon>
        <taxon>Xylariomycetidae</taxon>
        <taxon>Xylariales</taxon>
        <taxon>Microdochiaceae</taxon>
        <taxon>Microdochium</taxon>
    </lineage>
</organism>
<dbReference type="RefSeq" id="XP_046006381.1">
    <property type="nucleotide sequence ID" value="XM_046155456.1"/>
</dbReference>
<dbReference type="Pfam" id="PF00441">
    <property type="entry name" value="Acyl-CoA_dh_1"/>
    <property type="match status" value="1"/>
</dbReference>
<feature type="domain" description="Acyl-CoA dehydrogenase/oxidase C-terminal" evidence="2">
    <location>
        <begin position="44"/>
        <end position="126"/>
    </location>
</feature>
<dbReference type="GO" id="GO:0016627">
    <property type="term" value="F:oxidoreductase activity, acting on the CH-CH group of donors"/>
    <property type="evidence" value="ECO:0007669"/>
    <property type="project" value="InterPro"/>
</dbReference>
<dbReference type="SUPFAM" id="SSF47203">
    <property type="entry name" value="Acyl-CoA dehydrogenase C-terminal domain-like"/>
    <property type="match status" value="1"/>
</dbReference>
<gene>
    <name evidence="3" type="ORF">B0I36DRAFT_335330</name>
</gene>
<sequence length="129" mass="14289">MGMLSPYYNDSYKKWQRTCRMHWGGSPAAKSLRTSSRPPRSTTCYQLGYQMKSKDAHKDLGGSMALLKAKADIVLDECARCAVLLFGGNGCTRPGQGELVEKIYHEVPCARIPDGSEHVTLDLAVRQKP</sequence>
<name>A0A9P8XU12_9PEZI</name>
<evidence type="ECO:0000313" key="4">
    <source>
        <dbReference type="Proteomes" id="UP000756346"/>
    </source>
</evidence>
<keyword evidence="1" id="KW-0285">Flavoprotein</keyword>
<keyword evidence="4" id="KW-1185">Reference proteome</keyword>
<comment type="caution">
    <text evidence="3">The sequence shown here is derived from an EMBL/GenBank/DDBJ whole genome shotgun (WGS) entry which is preliminary data.</text>
</comment>
<evidence type="ECO:0000256" key="1">
    <source>
        <dbReference type="ARBA" id="ARBA00022630"/>
    </source>
</evidence>